<organism evidence="1 2">
    <name type="scientific">Heterodera trifolii</name>
    <dbReference type="NCBI Taxonomy" id="157864"/>
    <lineage>
        <taxon>Eukaryota</taxon>
        <taxon>Metazoa</taxon>
        <taxon>Ecdysozoa</taxon>
        <taxon>Nematoda</taxon>
        <taxon>Chromadorea</taxon>
        <taxon>Rhabditida</taxon>
        <taxon>Tylenchina</taxon>
        <taxon>Tylenchomorpha</taxon>
        <taxon>Tylenchoidea</taxon>
        <taxon>Heteroderidae</taxon>
        <taxon>Heteroderinae</taxon>
        <taxon>Heterodera</taxon>
    </lineage>
</organism>
<proteinExistence type="predicted"/>
<gene>
    <name evidence="1" type="ORF">niasHT_014550</name>
</gene>
<dbReference type="Proteomes" id="UP001620626">
    <property type="component" value="Unassembled WGS sequence"/>
</dbReference>
<protein>
    <submittedName>
        <fullName evidence="1">Uncharacterized protein</fullName>
    </submittedName>
</protein>
<dbReference type="EMBL" id="JBICBT010000563">
    <property type="protein sequence ID" value="KAL3109616.1"/>
    <property type="molecule type" value="Genomic_DNA"/>
</dbReference>
<comment type="caution">
    <text evidence="1">The sequence shown here is derived from an EMBL/GenBank/DDBJ whole genome shotgun (WGS) entry which is preliminary data.</text>
</comment>
<name>A0ABD2L3F2_9BILA</name>
<dbReference type="AlphaFoldDB" id="A0ABD2L3F2"/>
<evidence type="ECO:0000313" key="2">
    <source>
        <dbReference type="Proteomes" id="UP001620626"/>
    </source>
</evidence>
<keyword evidence="2" id="KW-1185">Reference proteome</keyword>
<reference evidence="1 2" key="1">
    <citation type="submission" date="2024-10" db="EMBL/GenBank/DDBJ databases">
        <authorList>
            <person name="Kim D."/>
        </authorList>
    </citation>
    <scope>NUCLEOTIDE SEQUENCE [LARGE SCALE GENOMIC DNA]</scope>
    <source>
        <strain evidence="1">BH-2024</strain>
    </source>
</reference>
<evidence type="ECO:0000313" key="1">
    <source>
        <dbReference type="EMBL" id="KAL3109616.1"/>
    </source>
</evidence>
<accession>A0ABD2L3F2</accession>
<sequence>MFSLTLSSRPLYGGRLLQTARRAVDTPGRDDSERALMINQTAFKLPKNGNPPHFSPSEHACPARRGVHIFGQSGPNRHSDESPLAFGAGLPGTLIRCICFYAAQALEIERLVAQQEIPDILVTTADATQGHESVTCRRRHNMFRLRQCSRLAAILGGCRAGGRRHLPCQPWNDHHRRLAAAQPKRRRGGDTWTKRTTETTVVGPEYFDFEQFNNPDNYYDKDGQLISANGGAVRSEHFYSKYGKMCGTTTPVSQGGWRTDINLIFLKVVLENALVAKHHFWCAQMNEGRASCNDFSHGRQPRMDSLLLHSLPLTFCHFYFCFDSLLFHSLSSPFL</sequence>